<proteinExistence type="predicted"/>
<dbReference type="EMBL" id="FTMF01000015">
    <property type="protein sequence ID" value="SIR23849.1"/>
    <property type="molecule type" value="Genomic_DNA"/>
</dbReference>
<feature type="compositionally biased region" description="Basic and acidic residues" evidence="2">
    <location>
        <begin position="100"/>
        <end position="117"/>
    </location>
</feature>
<evidence type="ECO:0000313" key="5">
    <source>
        <dbReference type="EMBL" id="SIR23849.1"/>
    </source>
</evidence>
<organism evidence="6 8">
    <name type="scientific">Chryseobacterium indoltheticum</name>
    <dbReference type="NCBI Taxonomy" id="254"/>
    <lineage>
        <taxon>Bacteria</taxon>
        <taxon>Pseudomonadati</taxon>
        <taxon>Bacteroidota</taxon>
        <taxon>Flavobacteriia</taxon>
        <taxon>Flavobacteriales</taxon>
        <taxon>Weeksellaceae</taxon>
        <taxon>Chryseobacterium group</taxon>
        <taxon>Chryseobacterium</taxon>
    </lineage>
</organism>
<keyword evidence="3" id="KW-0472">Membrane</keyword>
<dbReference type="RefSeq" id="WP_076562332.1">
    <property type="nucleotide sequence ID" value="NZ_CP033929.1"/>
</dbReference>
<dbReference type="Pfam" id="PF20155">
    <property type="entry name" value="TMP_3"/>
    <property type="match status" value="1"/>
</dbReference>
<protein>
    <submittedName>
        <fullName evidence="5 6">Tape measure domain</fullName>
    </submittedName>
</protein>
<keyword evidence="3" id="KW-0812">Transmembrane</keyword>
<feature type="coiled-coil region" evidence="1">
    <location>
        <begin position="882"/>
        <end position="909"/>
    </location>
</feature>
<dbReference type="KEGG" id="cil:EG358_07330"/>
<feature type="transmembrane region" description="Helical" evidence="3">
    <location>
        <begin position="1265"/>
        <end position="1288"/>
    </location>
</feature>
<evidence type="ECO:0000256" key="2">
    <source>
        <dbReference type="SAM" id="MobiDB-lite"/>
    </source>
</evidence>
<evidence type="ECO:0000313" key="7">
    <source>
        <dbReference type="Proteomes" id="UP000185725"/>
    </source>
</evidence>
<feature type="compositionally biased region" description="Low complexity" evidence="2">
    <location>
        <begin position="118"/>
        <end position="151"/>
    </location>
</feature>
<feature type="coiled-coil region" evidence="1">
    <location>
        <begin position="1199"/>
        <end position="1244"/>
    </location>
</feature>
<dbReference type="EMBL" id="UFVS01000001">
    <property type="protein sequence ID" value="SUX43546.1"/>
    <property type="molecule type" value="Genomic_DNA"/>
</dbReference>
<dbReference type="Proteomes" id="UP000185725">
    <property type="component" value="Unassembled WGS sequence"/>
</dbReference>
<evidence type="ECO:0000256" key="1">
    <source>
        <dbReference type="SAM" id="Coils"/>
    </source>
</evidence>
<dbReference type="GeneID" id="303673506"/>
<keyword evidence="7" id="KW-1185">Reference proteome</keyword>
<accession>A0A381FAD8</accession>
<evidence type="ECO:0000259" key="4">
    <source>
        <dbReference type="Pfam" id="PF20155"/>
    </source>
</evidence>
<feature type="domain" description="Tape measure protein N-terminal" evidence="4">
    <location>
        <begin position="286"/>
        <end position="475"/>
    </location>
</feature>
<dbReference type="Proteomes" id="UP000255231">
    <property type="component" value="Unassembled WGS sequence"/>
</dbReference>
<dbReference type="NCBIfam" id="TIGR02675">
    <property type="entry name" value="tape_meas_nterm"/>
    <property type="match status" value="1"/>
</dbReference>
<feature type="region of interest" description="Disordered" evidence="2">
    <location>
        <begin position="100"/>
        <end position="177"/>
    </location>
</feature>
<reference evidence="5 7" key="1">
    <citation type="submission" date="2017-01" db="EMBL/GenBank/DDBJ databases">
        <authorList>
            <person name="Varghese N."/>
            <person name="Submissions S."/>
        </authorList>
    </citation>
    <scope>NUCLEOTIDE SEQUENCE [LARGE SCALE GENOMIC DNA]</scope>
    <source>
        <strain evidence="5 7">ATCC 27950</strain>
    </source>
</reference>
<evidence type="ECO:0000313" key="6">
    <source>
        <dbReference type="EMBL" id="SUX43546.1"/>
    </source>
</evidence>
<dbReference type="InterPro" id="IPR013491">
    <property type="entry name" value="Tape_meas_N"/>
</dbReference>
<feature type="compositionally biased region" description="Basic and acidic residues" evidence="2">
    <location>
        <begin position="152"/>
        <end position="170"/>
    </location>
</feature>
<keyword evidence="3" id="KW-1133">Transmembrane helix</keyword>
<keyword evidence="1" id="KW-0175">Coiled coil</keyword>
<dbReference type="OrthoDB" id="1050541at2"/>
<sequence>MADRLAVIQAQESIDELKRVEDSIKSVIKTTKDLIKNANNISKALKTGTPREYTRALREMNTATKEFNKSQVAMANNMTRITRLERQVAQMLREQSRAIREVANATRDESRAREAAERIATQQQRTARETANAQAAENRANREAANALNAESRARQQATREQRQNERQTRESTSAHARLTREVREARNRARDYGAEMVDLTRAYRNGDVAQREYRQRLAQLSRDFRNANRESIDLQRQLTRLNRSTTPGVHGSLPGRVTDILKAAGVVGLVDNIASSFYRLGEKALETSIKLDSLRLAQNSVFKTQDNVAKQNEFLTGIADRYGIEILGLTDAYTKFAASAQGTYLEGTQTQNIFDAVTRSSSLLGVSTDETTGILRALGQMMSKGKVQAEELRGQLGDRMAGAFKLFADGMGVSTAQLDKMLKDGEVLADDVLPKFADQLNKKYKLDLGDQIDTQTASINRRTNAWVAFVDGVNSGSGVMTKSVLGFNAVLTNMLEALTPSKKVTIIEQEQAQLNLLGIELRKNFNDQKKKKEIIEQIVALNPYFLNGLDKEKSTLSEISIQLQNVNYQYVQKIILEKQQEKINDLLKDQAQALIYIGRVYSDNAVEYNNLNDEAKKAIDDFRDGVITYSQATSIVRKSTKDFTEENTNALDILYQLDNIINVGTLNFDGYNRGVKGNEKAIKSASKEYNNIIEATNMLIGTQGQLVNSNGLLSLSFDETGRAMRNRRIYFDEILGQAERQGKKFALINNVFRENVNGKWITTTKKETEGWFIDEKGILKQREKTKLLEKDEKKKASSLSSIQKDHLKDLQAIRDTMLAKNETSFEKEKISEIKYLDEILRINTEFYNKKMGYLKGKNAEERKQIADADLDQAKLVKSISAKKTEISKKAFENEAKVLEENYKIQSNILERNSEDLENISFVSGVARIDRQIEIDTESIQKAEEYHKELIRLAKNANQETIDLERKRDEEIGQLEDKRSERFRSRYEAALEDLNVQSEFAQGFQNLTYEQQKSVILANKKLTISEREFQLNILEKNNQIEVNKIEIERLKTLRSQLLTKIAASQVAGIINPNDVQEVEKLEGLIKGLENINIQIEIDTKNDIDEKTKAIQDTISKGFDDLGFEGLASSYRALMVRLKGDTASWKDYAVLAASAVLDAMSDLTDKQKEKRIAALDEELKISQETTEQELGFINGRLNALNSLEELTAEQMSERNRLEDEARTYKEQQYQREKLIEAQKARAEQKAAAQKALINGALAATMTLAQLGFIAGAIPAALALGFGIAQSVAIMAKDPVPKYRVGRKGGNAEVAITQDGGREFISNEKGEITSLGSDKGDQLTYLKKGDNVHTAKETKAIINRIGSIPKLGDNIFHKIALQSLRAPAPVVINQNVDYSEKIADLIAKKFDSTFKRYTHDTVIKENGKIYKQRGANYPELIGYYDLETGNEIIKQDDTN</sequence>
<evidence type="ECO:0000256" key="3">
    <source>
        <dbReference type="SAM" id="Phobius"/>
    </source>
</evidence>
<name>A0A381FAD8_9FLAO</name>
<evidence type="ECO:0000313" key="8">
    <source>
        <dbReference type="Proteomes" id="UP000255231"/>
    </source>
</evidence>
<feature type="coiled-coil region" evidence="1">
    <location>
        <begin position="940"/>
        <end position="967"/>
    </location>
</feature>
<gene>
    <name evidence="6" type="ORF">NCTC13560_02076</name>
    <name evidence="5" type="ORF">SAMN05421682_11575</name>
</gene>
<reference evidence="6 8" key="2">
    <citation type="submission" date="2018-06" db="EMBL/GenBank/DDBJ databases">
        <authorList>
            <consortium name="Pathogen Informatics"/>
            <person name="Doyle S."/>
        </authorList>
    </citation>
    <scope>NUCLEOTIDE SEQUENCE [LARGE SCALE GENOMIC DNA]</scope>
    <source>
        <strain evidence="6 8">NCTC13560</strain>
    </source>
</reference>